<dbReference type="Proteomes" id="UP000199013">
    <property type="component" value="Unassembled WGS sequence"/>
</dbReference>
<dbReference type="InterPro" id="IPR012349">
    <property type="entry name" value="Split_barrel_FMN-bd"/>
</dbReference>
<reference evidence="2" key="1">
    <citation type="submission" date="2016-02" db="EMBL/GenBank/DDBJ databases">
        <authorList>
            <person name="Wibberg D."/>
        </authorList>
    </citation>
    <scope>NUCLEOTIDE SEQUENCE [LARGE SCALE GENOMIC DNA]</scope>
</reference>
<dbReference type="InterPro" id="IPR007396">
    <property type="entry name" value="TR_PAI2-type"/>
</dbReference>
<evidence type="ECO:0000313" key="2">
    <source>
        <dbReference type="Proteomes" id="UP000199013"/>
    </source>
</evidence>
<dbReference type="AlphaFoldDB" id="A0A1C3NZ87"/>
<dbReference type="PIRSF" id="PIRSF010372">
    <property type="entry name" value="PaiB"/>
    <property type="match status" value="1"/>
</dbReference>
<accession>A0A1C3NZ87</accession>
<gene>
    <name evidence="1" type="ORF">FDG2_3252</name>
</gene>
<dbReference type="PANTHER" id="PTHR35802:SF1">
    <property type="entry name" value="PROTEASE SYNTHASE AND SPORULATION PROTEIN PAI 2"/>
    <property type="match status" value="1"/>
</dbReference>
<organism evidence="1 2">
    <name type="scientific">Candidatus Protofrankia californiensis</name>
    <dbReference type="NCBI Taxonomy" id="1839754"/>
    <lineage>
        <taxon>Bacteria</taxon>
        <taxon>Bacillati</taxon>
        <taxon>Actinomycetota</taxon>
        <taxon>Actinomycetes</taxon>
        <taxon>Frankiales</taxon>
        <taxon>Frankiaceae</taxon>
        <taxon>Protofrankia</taxon>
    </lineage>
</organism>
<name>A0A1C3NZ87_9ACTN</name>
<dbReference type="PANTHER" id="PTHR35802">
    <property type="entry name" value="PROTEASE SYNTHASE AND SPORULATION PROTEIN PAI 2"/>
    <property type="match status" value="1"/>
</dbReference>
<dbReference type="Gene3D" id="2.30.110.10">
    <property type="entry name" value="Electron Transport, Fmn-binding Protein, Chain A"/>
    <property type="match status" value="1"/>
</dbReference>
<protein>
    <submittedName>
        <fullName evidence="1">Putative transcriptional repressor of sporulation and degradative enzymes production</fullName>
    </submittedName>
</protein>
<sequence>MLVPDIYQAPDDSWILSLIRQYPLALLTSIGDDGGLYTSQVPVILAQGNSEEVTADMTLLSHMNRSNPHWVHATEEEDSVAVFSGPHSYVSPGLYEQSGPAAPTWNFTSVHLRGVVRRLPTGEATLDVIKQTASVLEREFGTGWSTSGSIDYFNEIVAGVGAFKFLVCKVEAMFKLSQEQSPTVRRRVQRKFAVDKSTNRNDLAKMMSQLP</sequence>
<dbReference type="SUPFAM" id="SSF50475">
    <property type="entry name" value="FMN-binding split barrel"/>
    <property type="match status" value="1"/>
</dbReference>
<dbReference type="EMBL" id="FLUV01001367">
    <property type="protein sequence ID" value="SBW22876.1"/>
    <property type="molecule type" value="Genomic_DNA"/>
</dbReference>
<dbReference type="Pfam" id="PF04299">
    <property type="entry name" value="FMN_bind_2"/>
    <property type="match status" value="1"/>
</dbReference>
<evidence type="ECO:0000313" key="1">
    <source>
        <dbReference type="EMBL" id="SBW22876.1"/>
    </source>
</evidence>
<proteinExistence type="predicted"/>
<keyword evidence="2" id="KW-1185">Reference proteome</keyword>